<feature type="transmembrane region" description="Helical" evidence="1">
    <location>
        <begin position="51"/>
        <end position="78"/>
    </location>
</feature>
<keyword evidence="1" id="KW-0472">Membrane</keyword>
<proteinExistence type="predicted"/>
<gene>
    <name evidence="2" type="ORF">PENVUL_c047G02711</name>
</gene>
<dbReference type="AlphaFoldDB" id="A0A1V6RFX3"/>
<dbReference type="Proteomes" id="UP000191518">
    <property type="component" value="Unassembled WGS sequence"/>
</dbReference>
<comment type="caution">
    <text evidence="2">The sequence shown here is derived from an EMBL/GenBank/DDBJ whole genome shotgun (WGS) entry which is preliminary data.</text>
</comment>
<keyword evidence="1" id="KW-0812">Transmembrane</keyword>
<dbReference type="STRING" id="29845.A0A1V6RFX3"/>
<reference evidence="3" key="1">
    <citation type="journal article" date="2017" name="Nat. Microbiol.">
        <title>Global analysis of biosynthetic gene clusters reveals vast potential of secondary metabolite production in Penicillium species.</title>
        <authorList>
            <person name="Nielsen J.C."/>
            <person name="Grijseels S."/>
            <person name="Prigent S."/>
            <person name="Ji B."/>
            <person name="Dainat J."/>
            <person name="Nielsen K.F."/>
            <person name="Frisvad J.C."/>
            <person name="Workman M."/>
            <person name="Nielsen J."/>
        </authorList>
    </citation>
    <scope>NUCLEOTIDE SEQUENCE [LARGE SCALE GENOMIC DNA]</scope>
    <source>
        <strain evidence="3">IBT 29486</strain>
    </source>
</reference>
<evidence type="ECO:0000313" key="3">
    <source>
        <dbReference type="Proteomes" id="UP000191518"/>
    </source>
</evidence>
<evidence type="ECO:0000313" key="2">
    <source>
        <dbReference type="EMBL" id="OQE00692.1"/>
    </source>
</evidence>
<keyword evidence="1" id="KW-1133">Transmembrane helix</keyword>
<name>A0A1V6RFX3_9EURO</name>
<evidence type="ECO:0000256" key="1">
    <source>
        <dbReference type="SAM" id="Phobius"/>
    </source>
</evidence>
<keyword evidence="3" id="KW-1185">Reference proteome</keyword>
<feature type="transmembrane region" description="Helical" evidence="1">
    <location>
        <begin position="197"/>
        <end position="215"/>
    </location>
</feature>
<protein>
    <submittedName>
        <fullName evidence="2">Uncharacterized protein</fullName>
    </submittedName>
</protein>
<sequence length="216" mass="23566">MLLILSRVFGSLPSQALNILISPGGDGNLLSQVDGIFLPTTIHKEFTLSSFILIFGKLLISGLVRYLLGHVVATLLIIEIARTDGSFSDQERGNKKRPLTFRSIYGAIRLIFVIIMLAFRLLGLLPASITLILTEVSLLPGKLETLIPSPTKQRGSTIAELRGGRKIAPGLAAFSSALKAFGIPQFMWLIELHLKKCFVQIAIELLILPIIVLAIL</sequence>
<accession>A0A1V6RFX3</accession>
<dbReference type="EMBL" id="MDYP01000047">
    <property type="protein sequence ID" value="OQE00692.1"/>
    <property type="molecule type" value="Genomic_DNA"/>
</dbReference>
<organism evidence="2 3">
    <name type="scientific">Penicillium vulpinum</name>
    <dbReference type="NCBI Taxonomy" id="29845"/>
    <lineage>
        <taxon>Eukaryota</taxon>
        <taxon>Fungi</taxon>
        <taxon>Dikarya</taxon>
        <taxon>Ascomycota</taxon>
        <taxon>Pezizomycotina</taxon>
        <taxon>Eurotiomycetes</taxon>
        <taxon>Eurotiomycetidae</taxon>
        <taxon>Eurotiales</taxon>
        <taxon>Aspergillaceae</taxon>
        <taxon>Penicillium</taxon>
    </lineage>
</organism>